<dbReference type="EMBL" id="BMOE01000001">
    <property type="protein sequence ID" value="GGJ64018.1"/>
    <property type="molecule type" value="Genomic_DNA"/>
</dbReference>
<dbReference type="GO" id="GO:0043957">
    <property type="term" value="F:acryloyl-CoA reductase (NADPH) activity"/>
    <property type="evidence" value="ECO:0007669"/>
    <property type="project" value="TreeGrafter"/>
</dbReference>
<dbReference type="Proteomes" id="UP000635726">
    <property type="component" value="Unassembled WGS sequence"/>
</dbReference>
<dbReference type="InterPro" id="IPR011032">
    <property type="entry name" value="GroES-like_sf"/>
</dbReference>
<dbReference type="SUPFAM" id="SSF50129">
    <property type="entry name" value="GroES-like"/>
    <property type="match status" value="1"/>
</dbReference>
<proteinExistence type="predicted"/>
<dbReference type="SMART" id="SM00829">
    <property type="entry name" value="PKS_ER"/>
    <property type="match status" value="1"/>
</dbReference>
<dbReference type="InterPro" id="IPR036291">
    <property type="entry name" value="NAD(P)-bd_dom_sf"/>
</dbReference>
<evidence type="ECO:0000259" key="1">
    <source>
        <dbReference type="SMART" id="SM00829"/>
    </source>
</evidence>
<protein>
    <submittedName>
        <fullName evidence="2">Alcohol dehydrogenase</fullName>
    </submittedName>
</protein>
<reference evidence="2" key="2">
    <citation type="submission" date="2020-09" db="EMBL/GenBank/DDBJ databases">
        <authorList>
            <person name="Sun Q."/>
            <person name="Ohkuma M."/>
        </authorList>
    </citation>
    <scope>NUCLEOTIDE SEQUENCE</scope>
    <source>
        <strain evidence="2">JCM 14371</strain>
    </source>
</reference>
<name>A0A917UKW5_9DEIO</name>
<reference evidence="2" key="1">
    <citation type="journal article" date="2014" name="Int. J. Syst. Evol. Microbiol.">
        <title>Complete genome sequence of Corynebacterium casei LMG S-19264T (=DSM 44701T), isolated from a smear-ripened cheese.</title>
        <authorList>
            <consortium name="US DOE Joint Genome Institute (JGI-PGF)"/>
            <person name="Walter F."/>
            <person name="Albersmeier A."/>
            <person name="Kalinowski J."/>
            <person name="Ruckert C."/>
        </authorList>
    </citation>
    <scope>NUCLEOTIDE SEQUENCE</scope>
    <source>
        <strain evidence="2">JCM 14371</strain>
    </source>
</reference>
<evidence type="ECO:0000313" key="2">
    <source>
        <dbReference type="EMBL" id="GGJ64018.1"/>
    </source>
</evidence>
<dbReference type="PANTHER" id="PTHR43677">
    <property type="entry name" value="SHORT-CHAIN DEHYDROGENASE/REDUCTASE"/>
    <property type="match status" value="1"/>
</dbReference>
<dbReference type="InterPro" id="IPR013154">
    <property type="entry name" value="ADH-like_N"/>
</dbReference>
<dbReference type="Pfam" id="PF00107">
    <property type="entry name" value="ADH_zinc_N"/>
    <property type="match status" value="1"/>
</dbReference>
<accession>A0A917UKW5</accession>
<organism evidence="2 3">
    <name type="scientific">Deinococcus aquiradiocola</name>
    <dbReference type="NCBI Taxonomy" id="393059"/>
    <lineage>
        <taxon>Bacteria</taxon>
        <taxon>Thermotogati</taxon>
        <taxon>Deinococcota</taxon>
        <taxon>Deinococci</taxon>
        <taxon>Deinococcales</taxon>
        <taxon>Deinococcaceae</taxon>
        <taxon>Deinococcus</taxon>
    </lineage>
</organism>
<feature type="domain" description="Enoyl reductase (ER)" evidence="1">
    <location>
        <begin position="20"/>
        <end position="331"/>
    </location>
</feature>
<gene>
    <name evidence="2" type="ORF">GCM10008939_04820</name>
</gene>
<keyword evidence="3" id="KW-1185">Reference proteome</keyword>
<dbReference type="InterPro" id="IPR014188">
    <property type="entry name" value="Acrylyl-CoA_reductase_AcuI"/>
</dbReference>
<dbReference type="InterPro" id="IPR020843">
    <property type="entry name" value="ER"/>
</dbReference>
<dbReference type="AlphaFoldDB" id="A0A917UKW5"/>
<dbReference type="Gene3D" id="3.40.50.720">
    <property type="entry name" value="NAD(P)-binding Rossmann-like Domain"/>
    <property type="match status" value="1"/>
</dbReference>
<dbReference type="CDD" id="cd08288">
    <property type="entry name" value="MDR_yhdh"/>
    <property type="match status" value="1"/>
</dbReference>
<dbReference type="Pfam" id="PF08240">
    <property type="entry name" value="ADH_N"/>
    <property type="match status" value="1"/>
</dbReference>
<sequence length="333" mass="34858">MTQSDVQVRALVLTQNEDKTVNAELRHDLTVQDLPEGEVLVAVEASSLNYKDGLAVLGRPGVVRRYPMVPGIDLAGSVVTSTDDRYRPGDPVLLTGWGVGEGHWGGYATHARVRADWLTHRPEGMTASTAMAVGTAGFTAMLSVMALEDHGLTPDMGEVVVTGASGGVGSVAVALLAARGWTVVASTGRTDEGDYLRALGASEIIGREVLSDLKRPLEKERFAAGIDSVGGSTLAGLLASTRRGGAVAACGLAQSSDLHTTVMPFILRGVSLLGIDSVMCPPDRRERAWARLNTELPQALLDTGVHTAPLADVQALAAQILAGQVRGRTVILP</sequence>
<dbReference type="Gene3D" id="3.90.180.10">
    <property type="entry name" value="Medium-chain alcohol dehydrogenases, catalytic domain"/>
    <property type="match status" value="1"/>
</dbReference>
<dbReference type="PANTHER" id="PTHR43677:SF1">
    <property type="entry name" value="ACRYLYL-COA REDUCTASE ACUI-RELATED"/>
    <property type="match status" value="1"/>
</dbReference>
<dbReference type="InterPro" id="IPR051397">
    <property type="entry name" value="Zn-ADH-like_protein"/>
</dbReference>
<dbReference type="InterPro" id="IPR013149">
    <property type="entry name" value="ADH-like_C"/>
</dbReference>
<evidence type="ECO:0000313" key="3">
    <source>
        <dbReference type="Proteomes" id="UP000635726"/>
    </source>
</evidence>
<comment type="caution">
    <text evidence="2">The sequence shown here is derived from an EMBL/GenBank/DDBJ whole genome shotgun (WGS) entry which is preliminary data.</text>
</comment>
<dbReference type="SUPFAM" id="SSF51735">
    <property type="entry name" value="NAD(P)-binding Rossmann-fold domains"/>
    <property type="match status" value="1"/>
</dbReference>
<dbReference type="NCBIfam" id="TIGR02823">
    <property type="entry name" value="oxido_YhdH"/>
    <property type="match status" value="1"/>
</dbReference>
<dbReference type="RefSeq" id="WP_188960606.1">
    <property type="nucleotide sequence ID" value="NZ_BMOE01000001.1"/>
</dbReference>